<organism evidence="1 2">
    <name type="scientific">Lasiodiplodia mahajangana</name>
    <dbReference type="NCBI Taxonomy" id="1108764"/>
    <lineage>
        <taxon>Eukaryota</taxon>
        <taxon>Fungi</taxon>
        <taxon>Dikarya</taxon>
        <taxon>Ascomycota</taxon>
        <taxon>Pezizomycotina</taxon>
        <taxon>Dothideomycetes</taxon>
        <taxon>Dothideomycetes incertae sedis</taxon>
        <taxon>Botryosphaeriales</taxon>
        <taxon>Botryosphaeriaceae</taxon>
        <taxon>Lasiodiplodia</taxon>
    </lineage>
</organism>
<proteinExistence type="predicted"/>
<gene>
    <name evidence="1" type="ORF">O1611_g9310</name>
</gene>
<dbReference type="EMBL" id="JAPUUL010003110">
    <property type="protein sequence ID" value="KAJ8124331.1"/>
    <property type="molecule type" value="Genomic_DNA"/>
</dbReference>
<accession>A0ACC2JA83</accession>
<evidence type="ECO:0000313" key="1">
    <source>
        <dbReference type="EMBL" id="KAJ8124331.1"/>
    </source>
</evidence>
<sequence>MSSSISRLPDSATRLLSSDGVVVTPIQLVKELLDNAIDAKATSVEILVSSDTISRIEIRDDGIGIHPDDFDALGRRGHTSKLRSIEELGSIVGKSLGFRGEALASVNSMADVAITTKTSTEPVAAVLELKPNDGGVLTQKSTSAPVGTTVTVINLFCRQPVRKQVATKEAKKTLGKLQELLRSYAMARPQLKLQFKVLQTSTKTWSYSPKHNAVALEAVLQLFGAEAASKCFIKTFQTGHSGSDSGPSAQNLSGRATTSFVLEALLVNPDTDLQKAPKGHYFSVDGRPINSGCGVAKRLLNVYIEYLNLSTVEKGISNCFIRLDICCPPGTYDANIEPSKDKVLFSDEEVIIDTFRRLCSEIYKPTGAAHQETSGTTASQAHGIPTINSLGQDQLHPLSDLRDEPRDFPLISSQTSLKVPPGVSCQNSDSINLGSQETQASTGFRPINAEYPPNLPHSRGSGSRRCAAPSTLNRCKIDTSAGLNEHHELNYRQCDERAPATSNSQETRAMDEVSLLTPDRAANDSPVSPLTPEPPILRHIMAPPGDLEVPRSYKDADRAKLRRSGLPTVPGGHYRNPMATPPNSSPVRAPVAPSDHSHIAIRRHRRERLPWTPPSSIKRNSHTDALQTDLTHIQGTDGFRQTQISFTGPQASRRRARVQGDAPQSDAEFNRPPIGLDVDAQSNTQDTFSKAKQNLRYQLSQMVDGELEKVDHKRELQRYHQRSPHQRQPFSIVRPNKFKSMEATREDREPIPTTLPTGDPRAYLLRRQKSAAAEESGAKPKAIRRVKSSLMPLENIPPEYCTLSLSWSTSISSSGLEELVKLVRKYDEYVIYGALVDGLDMSLADGRVVESRLQSLLTEQKENISNGVAADDQIIINLQATLKGKGVGVAQTT</sequence>
<evidence type="ECO:0000313" key="2">
    <source>
        <dbReference type="Proteomes" id="UP001153332"/>
    </source>
</evidence>
<dbReference type="Proteomes" id="UP001153332">
    <property type="component" value="Unassembled WGS sequence"/>
</dbReference>
<name>A0ACC2JA83_9PEZI</name>
<keyword evidence="2" id="KW-1185">Reference proteome</keyword>
<protein>
    <submittedName>
        <fullName evidence="1">Uncharacterized protein</fullName>
    </submittedName>
</protein>
<reference evidence="1" key="1">
    <citation type="submission" date="2022-12" db="EMBL/GenBank/DDBJ databases">
        <title>Genome Sequence of Lasiodiplodia mahajangana.</title>
        <authorList>
            <person name="Buettner E."/>
        </authorList>
    </citation>
    <scope>NUCLEOTIDE SEQUENCE</scope>
    <source>
        <strain evidence="1">VT137</strain>
    </source>
</reference>
<comment type="caution">
    <text evidence="1">The sequence shown here is derived from an EMBL/GenBank/DDBJ whole genome shotgun (WGS) entry which is preliminary data.</text>
</comment>